<organism evidence="2">
    <name type="scientific">Cuerna arida</name>
    <dbReference type="NCBI Taxonomy" id="1464854"/>
    <lineage>
        <taxon>Eukaryota</taxon>
        <taxon>Metazoa</taxon>
        <taxon>Ecdysozoa</taxon>
        <taxon>Arthropoda</taxon>
        <taxon>Hexapoda</taxon>
        <taxon>Insecta</taxon>
        <taxon>Pterygota</taxon>
        <taxon>Neoptera</taxon>
        <taxon>Paraneoptera</taxon>
        <taxon>Hemiptera</taxon>
        <taxon>Auchenorrhyncha</taxon>
        <taxon>Membracoidea</taxon>
        <taxon>Cicadellidae</taxon>
        <taxon>Cicadellinae</taxon>
        <taxon>Proconiini</taxon>
        <taxon>Cuerna</taxon>
    </lineage>
</organism>
<accession>A0A1B6GMK7</accession>
<dbReference type="EMBL" id="GECZ01006105">
    <property type="protein sequence ID" value="JAS63664.1"/>
    <property type="molecule type" value="Transcribed_RNA"/>
</dbReference>
<evidence type="ECO:0000313" key="2">
    <source>
        <dbReference type="EMBL" id="JAS63664.1"/>
    </source>
</evidence>
<protein>
    <submittedName>
        <fullName evidence="2">Uncharacterized protein</fullName>
    </submittedName>
</protein>
<evidence type="ECO:0000256" key="1">
    <source>
        <dbReference type="SAM" id="MobiDB-lite"/>
    </source>
</evidence>
<feature type="compositionally biased region" description="Basic residues" evidence="1">
    <location>
        <begin position="97"/>
        <end position="106"/>
    </location>
</feature>
<feature type="region of interest" description="Disordered" evidence="1">
    <location>
        <begin position="66"/>
        <end position="106"/>
    </location>
</feature>
<name>A0A1B6GMK7_9HEMI</name>
<proteinExistence type="predicted"/>
<reference evidence="2" key="1">
    <citation type="submission" date="2015-11" db="EMBL/GenBank/DDBJ databases">
        <title>De novo transcriptome assembly of four potential Pierce s Disease insect vectors from Arizona vineyards.</title>
        <authorList>
            <person name="Tassone E.E."/>
        </authorList>
    </citation>
    <scope>NUCLEOTIDE SEQUENCE</scope>
</reference>
<gene>
    <name evidence="2" type="ORF">g.11655</name>
</gene>
<sequence length="106" mass="12059">MMRAAMDGKKIGSKHIAVRWAHNLALEDREKPKVELEIPALTGAKSKIKVSRLTKIQQIEAKLRMMEESSNEFQPKDGPSGVGNSRPVRAFREKSTKPYKRSSQRR</sequence>
<dbReference type="AlphaFoldDB" id="A0A1B6GMK7"/>